<name>A0ABR0K5W7_9EURO</name>
<feature type="domain" description="Calcineurin-like phosphoesterase" evidence="1">
    <location>
        <begin position="54"/>
        <end position="249"/>
    </location>
</feature>
<organism evidence="2 3">
    <name type="scientific">Lithohypha guttulata</name>
    <dbReference type="NCBI Taxonomy" id="1690604"/>
    <lineage>
        <taxon>Eukaryota</taxon>
        <taxon>Fungi</taxon>
        <taxon>Dikarya</taxon>
        <taxon>Ascomycota</taxon>
        <taxon>Pezizomycotina</taxon>
        <taxon>Eurotiomycetes</taxon>
        <taxon>Chaetothyriomycetidae</taxon>
        <taxon>Chaetothyriales</taxon>
        <taxon>Trichomeriaceae</taxon>
        <taxon>Lithohypha</taxon>
    </lineage>
</organism>
<dbReference type="Gene3D" id="3.60.21.10">
    <property type="match status" value="1"/>
</dbReference>
<dbReference type="PANTHER" id="PTHR12905:SF18">
    <property type="entry name" value="ESTER HYDROLASE, PUTATIVE (AFU_ORTHOLOGUE AFUA_4G03130)-RELATED"/>
    <property type="match status" value="1"/>
</dbReference>
<dbReference type="PANTHER" id="PTHR12905">
    <property type="entry name" value="METALLOPHOSPHOESTERASE"/>
    <property type="match status" value="1"/>
</dbReference>
<dbReference type="InterPro" id="IPR051693">
    <property type="entry name" value="UPF0046_metallophosphoest"/>
</dbReference>
<evidence type="ECO:0000259" key="1">
    <source>
        <dbReference type="Pfam" id="PF00149"/>
    </source>
</evidence>
<proteinExistence type="predicted"/>
<protein>
    <recommendedName>
        <fullName evidence="1">Calcineurin-like phosphoesterase domain-containing protein</fullName>
    </recommendedName>
</protein>
<comment type="caution">
    <text evidence="2">The sequence shown here is derived from an EMBL/GenBank/DDBJ whole genome shotgun (WGS) entry which is preliminary data.</text>
</comment>
<dbReference type="Pfam" id="PF00149">
    <property type="entry name" value="Metallophos"/>
    <property type="match status" value="1"/>
</dbReference>
<dbReference type="CDD" id="cd07379">
    <property type="entry name" value="MPP_239FB"/>
    <property type="match status" value="1"/>
</dbReference>
<reference evidence="2 3" key="1">
    <citation type="submission" date="2023-08" db="EMBL/GenBank/DDBJ databases">
        <title>Black Yeasts Isolated from many extreme environments.</title>
        <authorList>
            <person name="Coleine C."/>
            <person name="Stajich J.E."/>
            <person name="Selbmann L."/>
        </authorList>
    </citation>
    <scope>NUCLEOTIDE SEQUENCE [LARGE SCALE GENOMIC DNA]</scope>
    <source>
        <strain evidence="2 3">CCFEE 5885</strain>
    </source>
</reference>
<dbReference type="Proteomes" id="UP001345013">
    <property type="component" value="Unassembled WGS sequence"/>
</dbReference>
<gene>
    <name evidence="2" type="ORF">LTR24_006487</name>
</gene>
<evidence type="ECO:0000313" key="2">
    <source>
        <dbReference type="EMBL" id="KAK5087698.1"/>
    </source>
</evidence>
<dbReference type="InterPro" id="IPR029052">
    <property type="entry name" value="Metallo-depent_PP-like"/>
</dbReference>
<dbReference type="InterPro" id="IPR004843">
    <property type="entry name" value="Calcineurin-like_PHP"/>
</dbReference>
<evidence type="ECO:0000313" key="3">
    <source>
        <dbReference type="Proteomes" id="UP001345013"/>
    </source>
</evidence>
<dbReference type="EMBL" id="JAVRRG010000084">
    <property type="protein sequence ID" value="KAK5087698.1"/>
    <property type="molecule type" value="Genomic_DNA"/>
</dbReference>
<dbReference type="SUPFAM" id="SSF56300">
    <property type="entry name" value="Metallo-dependent phosphatases"/>
    <property type="match status" value="1"/>
</dbReference>
<sequence>MPVLTRPTSAFAPPSPLYYLLFHPLYTLLTTLHTLLLTLRGAPYKPPPAQLPIPITCISDTHSKYLRVPPSGELLIHAGDLTNTGTLNSIQQTLDWLKTLQKPWPGSRDGYRYILVIAGNHDSYLDERSRSPHDTRTSKGKNGRILDWGKIIYLRHGEVTLTFPGDRKLKIYGAPQIPKCGGKEFAFQYERGQDAWEKTVPDDVDVLVTHGPPKWHLDVAANGGLGCEHELRECWRVKPTLHVFGHVHSGYGMEYIWWDDGTRLMEEVKREAFSAYPEAQRSGVVALLAEICNFKLYGLGVRLLIADVKGVLWTRLWKGARNGSIMVNAALTYQTTETLRNKPQTVVL</sequence>
<keyword evidence="3" id="KW-1185">Reference proteome</keyword>
<accession>A0ABR0K5W7</accession>